<dbReference type="Pfam" id="PF13435">
    <property type="entry name" value="Cytochrome_C554"/>
    <property type="match status" value="1"/>
</dbReference>
<dbReference type="SUPFAM" id="SSF48695">
    <property type="entry name" value="Multiheme cytochromes"/>
    <property type="match status" value="1"/>
</dbReference>
<evidence type="ECO:0000259" key="3">
    <source>
        <dbReference type="Pfam" id="PF13435"/>
    </source>
</evidence>
<dbReference type="InterPro" id="IPR024673">
    <property type="entry name" value="Octahem_Cyt_c"/>
</dbReference>
<dbReference type="Gene3D" id="1.10.1130.10">
    <property type="entry name" value="Flavocytochrome C3, Chain A"/>
    <property type="match status" value="1"/>
</dbReference>
<evidence type="ECO:0000256" key="1">
    <source>
        <dbReference type="ARBA" id="ARBA00022729"/>
    </source>
</evidence>
<protein>
    <submittedName>
        <fullName evidence="4">Tetrathionate reductase family octaheme c-type cytochrome</fullName>
    </submittedName>
</protein>
<dbReference type="InterPro" id="IPR023155">
    <property type="entry name" value="Cyt_c-552/4"/>
</dbReference>
<reference evidence="4" key="1">
    <citation type="submission" date="2022-01" db="EMBL/GenBank/DDBJ databases">
        <title>Whole genome-based taxonomy of the Shewanellaceae.</title>
        <authorList>
            <person name="Martin-Rodriguez A.J."/>
        </authorList>
    </citation>
    <scope>NUCLEOTIDE SEQUENCE</scope>
    <source>
        <strain evidence="4">DSM 16422</strain>
    </source>
</reference>
<organism evidence="4 5">
    <name type="scientific">Shewanella gaetbuli</name>
    <dbReference type="NCBI Taxonomy" id="220752"/>
    <lineage>
        <taxon>Bacteria</taxon>
        <taxon>Pseudomonadati</taxon>
        <taxon>Pseudomonadota</taxon>
        <taxon>Gammaproteobacteria</taxon>
        <taxon>Alteromonadales</taxon>
        <taxon>Shewanellaceae</taxon>
        <taxon>Shewanella</taxon>
    </lineage>
</organism>
<dbReference type="AlphaFoldDB" id="A0A9X1ZMP9"/>
<dbReference type="PANTHER" id="PTHR35038:SF5">
    <property type="entry name" value="CYTOCHROME C-TYPE PROTEIN NRFB"/>
    <property type="match status" value="1"/>
</dbReference>
<dbReference type="GO" id="GO:0016491">
    <property type="term" value="F:oxidoreductase activity"/>
    <property type="evidence" value="ECO:0007669"/>
    <property type="project" value="TreeGrafter"/>
</dbReference>
<dbReference type="Pfam" id="PF11783">
    <property type="entry name" value="Cytochrome_cB"/>
    <property type="match status" value="1"/>
</dbReference>
<feature type="chain" id="PRO_5040969194" evidence="2">
    <location>
        <begin position="20"/>
        <end position="463"/>
    </location>
</feature>
<accession>A0A9X1ZMP9</accession>
<feature type="signal peptide" evidence="2">
    <location>
        <begin position="1"/>
        <end position="19"/>
    </location>
</feature>
<keyword evidence="5" id="KW-1185">Reference proteome</keyword>
<keyword evidence="1 2" id="KW-0732">Signal</keyword>
<dbReference type="PIRSF" id="PIRSF039014">
    <property type="entry name" value="OTR_cyc"/>
    <property type="match status" value="1"/>
</dbReference>
<proteinExistence type="predicted"/>
<evidence type="ECO:0000313" key="4">
    <source>
        <dbReference type="EMBL" id="MCL1142725.1"/>
    </source>
</evidence>
<dbReference type="Proteomes" id="UP001139333">
    <property type="component" value="Unassembled WGS sequence"/>
</dbReference>
<feature type="domain" description="Cytochrome c-552/4" evidence="3">
    <location>
        <begin position="40"/>
        <end position="121"/>
    </location>
</feature>
<dbReference type="PANTHER" id="PTHR35038">
    <property type="entry name" value="DISSIMILATORY SULFITE REDUCTASE SIRA"/>
    <property type="match status" value="1"/>
</dbReference>
<evidence type="ECO:0000256" key="2">
    <source>
        <dbReference type="SAM" id="SignalP"/>
    </source>
</evidence>
<dbReference type="InterPro" id="IPR036280">
    <property type="entry name" value="Multihaem_cyt_sf"/>
</dbReference>
<sequence>MKTMTLLIFLALSSQAAYGGFTHKEVITGPFTNGSDVTSQCIECHQDHAKAFMKSSHWTWELKQELPGRTVMRGKKNSINNFCVAISGNEPRCTSCHAGYGWKDNSFDFLDMTKVDCLVCHDTTGTYVKEPAGAGEPMAKVNLVRVAQNVGQPVRDNCGTCHFYGGGGDAVKHGDLDSSMSYPDKNTDVHMDTDGNDFQCQTCHITDNHQITGNAMGVSPNGQDHIGCENCHDNAPHQNNKLNTHTASVACQTCHIPYFAKNEPTKMHWDWSTAGQKLPEVKDKYGKKTYMNKKGSFIWQKNVPPQYAWFNGSADAYMAGDKIIPGKVVKLTYPLGSINDANAKIYPFKVHTGKQIYDTKHKVIITPKTFGKDGFWDKFDWDLAAELGMKANETMTEKGLSYSGNYDFVETEMWWRINHMVSPKDQALQCNDCHNKGQRMDWKALGYDGDPMKNKQGMRHSIE</sequence>
<gene>
    <name evidence="4" type="ORF">L2672_08490</name>
</gene>
<dbReference type="InterPro" id="IPR051829">
    <property type="entry name" value="Multiheme_Cytochr_ET"/>
</dbReference>
<name>A0A9X1ZMP9_9GAMM</name>
<dbReference type="NCBIfam" id="TIGR04315">
    <property type="entry name" value="octaheme_Shew"/>
    <property type="match status" value="1"/>
</dbReference>
<dbReference type="EMBL" id="JAKIKP010000005">
    <property type="protein sequence ID" value="MCL1142725.1"/>
    <property type="molecule type" value="Genomic_DNA"/>
</dbReference>
<comment type="caution">
    <text evidence="4">The sequence shown here is derived from an EMBL/GenBank/DDBJ whole genome shotgun (WGS) entry which is preliminary data.</text>
</comment>
<evidence type="ECO:0000313" key="5">
    <source>
        <dbReference type="Proteomes" id="UP001139333"/>
    </source>
</evidence>